<keyword evidence="2" id="KW-0812">Transmembrane</keyword>
<dbReference type="AlphaFoldDB" id="A0A813MPV7"/>
<reference evidence="4" key="1">
    <citation type="submission" date="2021-02" db="EMBL/GenBank/DDBJ databases">
        <authorList>
            <person name="Nowell W R."/>
        </authorList>
    </citation>
    <scope>NUCLEOTIDE SEQUENCE</scope>
</reference>
<organism evidence="4 7">
    <name type="scientific">Adineta ricciae</name>
    <name type="common">Rotifer</name>
    <dbReference type="NCBI Taxonomy" id="249248"/>
    <lineage>
        <taxon>Eukaryota</taxon>
        <taxon>Metazoa</taxon>
        <taxon>Spiralia</taxon>
        <taxon>Gnathifera</taxon>
        <taxon>Rotifera</taxon>
        <taxon>Eurotatoria</taxon>
        <taxon>Bdelloidea</taxon>
        <taxon>Adinetida</taxon>
        <taxon>Adinetidae</taxon>
        <taxon>Adineta</taxon>
    </lineage>
</organism>
<evidence type="ECO:0000256" key="1">
    <source>
        <dbReference type="SAM" id="MobiDB-lite"/>
    </source>
</evidence>
<evidence type="ECO:0000313" key="6">
    <source>
        <dbReference type="Proteomes" id="UP000663828"/>
    </source>
</evidence>
<feature type="signal peptide" evidence="3">
    <location>
        <begin position="1"/>
        <end position="24"/>
    </location>
</feature>
<proteinExistence type="predicted"/>
<keyword evidence="2" id="KW-1133">Transmembrane helix</keyword>
<feature type="compositionally biased region" description="Low complexity" evidence="1">
    <location>
        <begin position="96"/>
        <end position="122"/>
    </location>
</feature>
<evidence type="ECO:0000313" key="5">
    <source>
        <dbReference type="EMBL" id="CAF1196870.1"/>
    </source>
</evidence>
<feature type="region of interest" description="Disordered" evidence="1">
    <location>
        <begin position="74"/>
        <end position="130"/>
    </location>
</feature>
<keyword evidence="3" id="KW-0732">Signal</keyword>
<gene>
    <name evidence="4" type="ORF">EDS130_LOCUS390</name>
    <name evidence="5" type="ORF">XAT740_LOCUS23443</name>
</gene>
<evidence type="ECO:0000313" key="7">
    <source>
        <dbReference type="Proteomes" id="UP000663852"/>
    </source>
</evidence>
<accession>A0A813MPV7</accession>
<sequence>MKTRLLMYISVIFLLDEIRDLAASKKSSDKVEHLLENVCDHLHDEDLSSTENQNWLDLCEKWLQSTRHHRRQNQNIIDEEHMQRIHQPRRSGSRGGSRTSSRSSRSSSSSSSRSGTRRISTGATRFRNTRTGAVISRPNGWLWSRSRHVFLPVSRVYRYRSRSSSSNRYTTSATTSAEYYYCTLDANSSTEIQCLTTTGDNQCCEVETNREVFCCGGDIDSDYDADNRGRRLLTRIFYTISAIAFVMHLFMRRFNR</sequence>
<dbReference type="EMBL" id="CAJNOR010001772">
    <property type="protein sequence ID" value="CAF1196870.1"/>
    <property type="molecule type" value="Genomic_DNA"/>
</dbReference>
<dbReference type="OrthoDB" id="10038404at2759"/>
<evidence type="ECO:0000256" key="2">
    <source>
        <dbReference type="SAM" id="Phobius"/>
    </source>
</evidence>
<name>A0A813MPV7_ADIRI</name>
<protein>
    <submittedName>
        <fullName evidence="4">Uncharacterized protein</fullName>
    </submittedName>
</protein>
<dbReference type="Proteomes" id="UP000663828">
    <property type="component" value="Unassembled WGS sequence"/>
</dbReference>
<evidence type="ECO:0000256" key="3">
    <source>
        <dbReference type="SAM" id="SignalP"/>
    </source>
</evidence>
<feature type="transmembrane region" description="Helical" evidence="2">
    <location>
        <begin position="232"/>
        <end position="251"/>
    </location>
</feature>
<evidence type="ECO:0000313" key="4">
    <source>
        <dbReference type="EMBL" id="CAF0722467.1"/>
    </source>
</evidence>
<keyword evidence="6" id="KW-1185">Reference proteome</keyword>
<dbReference type="EMBL" id="CAJNOJ010000001">
    <property type="protein sequence ID" value="CAF0722467.1"/>
    <property type="molecule type" value="Genomic_DNA"/>
</dbReference>
<dbReference type="Proteomes" id="UP000663852">
    <property type="component" value="Unassembled WGS sequence"/>
</dbReference>
<comment type="caution">
    <text evidence="4">The sequence shown here is derived from an EMBL/GenBank/DDBJ whole genome shotgun (WGS) entry which is preliminary data.</text>
</comment>
<keyword evidence="2" id="KW-0472">Membrane</keyword>
<feature type="chain" id="PRO_5035596722" evidence="3">
    <location>
        <begin position="25"/>
        <end position="256"/>
    </location>
</feature>